<dbReference type="EMBL" id="JAUTIX010000001">
    <property type="protein sequence ID" value="MDP0396905.1"/>
    <property type="molecule type" value="Genomic_DNA"/>
</dbReference>
<dbReference type="Proteomes" id="UP001178281">
    <property type="component" value="Unassembled WGS sequence"/>
</dbReference>
<sequence>MILQLVWVIRVMPETTGVPLEEMEAAVGVDDDAPQAAKGH</sequence>
<dbReference type="AlphaFoldDB" id="A0AA90S792"/>
<comment type="caution">
    <text evidence="1">The sequence shown here is derived from an EMBL/GenBank/DDBJ whole genome shotgun (WGS) entry which is preliminary data.</text>
</comment>
<evidence type="ECO:0000313" key="1">
    <source>
        <dbReference type="EMBL" id="MDP0396905.1"/>
    </source>
</evidence>
<accession>A0AA90S792</accession>
<evidence type="ECO:0000313" key="2">
    <source>
        <dbReference type="Proteomes" id="UP001178281"/>
    </source>
</evidence>
<dbReference type="RefSeq" id="WP_255585543.1">
    <property type="nucleotide sequence ID" value="NZ_CBCSFC010000044.1"/>
</dbReference>
<gene>
    <name evidence="1" type="ORF">Q7X28_03100</name>
</gene>
<name>A0AA90S792_9ACTN</name>
<keyword evidence="2" id="KW-1185">Reference proteome</keyword>
<organism evidence="1 2">
    <name type="scientific">Tsukamurella strandjordii</name>
    <dbReference type="NCBI Taxonomy" id="147577"/>
    <lineage>
        <taxon>Bacteria</taxon>
        <taxon>Bacillati</taxon>
        <taxon>Actinomycetota</taxon>
        <taxon>Actinomycetes</taxon>
        <taxon>Mycobacteriales</taxon>
        <taxon>Tsukamurellaceae</taxon>
        <taxon>Tsukamurella</taxon>
    </lineage>
</organism>
<protein>
    <submittedName>
        <fullName evidence="1">Uncharacterized protein</fullName>
    </submittedName>
</protein>
<reference evidence="1" key="1">
    <citation type="submission" date="2023-08" db="EMBL/GenBank/DDBJ databases">
        <title>The draft genome of Tsukamurella strandjordii strain 050030.</title>
        <authorList>
            <person name="Zhao F."/>
            <person name="Feng Y."/>
            <person name="Zong Z."/>
        </authorList>
    </citation>
    <scope>NUCLEOTIDE SEQUENCE</scope>
    <source>
        <strain evidence="1">050030</strain>
    </source>
</reference>
<proteinExistence type="predicted"/>